<dbReference type="InterPro" id="IPR019378">
    <property type="entry name" value="GDP-Fuc_O-FucTrfase"/>
</dbReference>
<evidence type="ECO:0000256" key="14">
    <source>
        <dbReference type="SAM" id="Phobius"/>
    </source>
</evidence>
<dbReference type="GO" id="GO:0016020">
    <property type="term" value="C:membrane"/>
    <property type="evidence" value="ECO:0007669"/>
    <property type="project" value="UniProtKB-SubCell"/>
</dbReference>
<comment type="caution">
    <text evidence="15">The sequence shown here is derived from an EMBL/GenBank/DDBJ whole genome shotgun (WGS) entry which is preliminary data.</text>
</comment>
<evidence type="ECO:0000256" key="9">
    <source>
        <dbReference type="ARBA" id="ARBA00023136"/>
    </source>
</evidence>
<gene>
    <name evidence="15" type="ORF">G2W53_006677</name>
</gene>
<evidence type="ECO:0000313" key="15">
    <source>
        <dbReference type="EMBL" id="KAF7838195.1"/>
    </source>
</evidence>
<dbReference type="AlphaFoldDB" id="A0A834X5H8"/>
<dbReference type="InterPro" id="IPR024709">
    <property type="entry name" value="FucosylTrfase_pln"/>
</dbReference>
<evidence type="ECO:0000256" key="1">
    <source>
        <dbReference type="ARBA" id="ARBA00004606"/>
    </source>
</evidence>
<proteinExistence type="inferred from homology"/>
<evidence type="ECO:0000256" key="10">
    <source>
        <dbReference type="ARBA" id="ARBA00023180"/>
    </source>
</evidence>
<reference evidence="15" key="1">
    <citation type="submission" date="2020-09" db="EMBL/GenBank/DDBJ databases">
        <title>Genome-Enabled Discovery of Anthraquinone Biosynthesis in Senna tora.</title>
        <authorList>
            <person name="Kang S.-H."/>
            <person name="Pandey R.P."/>
            <person name="Lee C.-M."/>
            <person name="Sim J.-S."/>
            <person name="Jeong J.-T."/>
            <person name="Choi B.-S."/>
            <person name="Jung M."/>
            <person name="Ginzburg D."/>
            <person name="Zhao K."/>
            <person name="Won S.Y."/>
            <person name="Oh T.-J."/>
            <person name="Yu Y."/>
            <person name="Kim N.-H."/>
            <person name="Lee O.R."/>
            <person name="Lee T.-H."/>
            <person name="Bashyal P."/>
            <person name="Kim T.-S."/>
            <person name="Lee W.-H."/>
            <person name="Kawkins C."/>
            <person name="Kim C.-K."/>
            <person name="Kim J.S."/>
            <person name="Ahn B.O."/>
            <person name="Rhee S.Y."/>
            <person name="Sohng J.K."/>
        </authorList>
    </citation>
    <scope>NUCLEOTIDE SEQUENCE</scope>
    <source>
        <tissue evidence="15">Leaf</tissue>
    </source>
</reference>
<comment type="similarity">
    <text evidence="3">Belongs to the glycosyltransferase GT106 family.</text>
</comment>
<dbReference type="Proteomes" id="UP000634136">
    <property type="component" value="Unassembled WGS sequence"/>
</dbReference>
<keyword evidence="7" id="KW-0735">Signal-anchor</keyword>
<dbReference type="PIRSF" id="PIRSF009360">
    <property type="entry name" value="UCP009360"/>
    <property type="match status" value="1"/>
</dbReference>
<keyword evidence="8 14" id="KW-1133">Transmembrane helix</keyword>
<keyword evidence="5 15" id="KW-0808">Transferase</keyword>
<dbReference type="EMBL" id="JAAIUW010000003">
    <property type="protein sequence ID" value="KAF7838195.1"/>
    <property type="molecule type" value="Genomic_DNA"/>
</dbReference>
<comment type="pathway">
    <text evidence="2">Glycan metabolism.</text>
</comment>
<evidence type="ECO:0000256" key="8">
    <source>
        <dbReference type="ARBA" id="ARBA00022989"/>
    </source>
</evidence>
<comment type="subcellular location">
    <subcellularLocation>
        <location evidence="1">Membrane</location>
        <topology evidence="1">Single-pass type II membrane protein</topology>
    </subcellularLocation>
</comment>
<keyword evidence="16" id="KW-1185">Reference proteome</keyword>
<organism evidence="15 16">
    <name type="scientific">Senna tora</name>
    <dbReference type="NCBI Taxonomy" id="362788"/>
    <lineage>
        <taxon>Eukaryota</taxon>
        <taxon>Viridiplantae</taxon>
        <taxon>Streptophyta</taxon>
        <taxon>Embryophyta</taxon>
        <taxon>Tracheophyta</taxon>
        <taxon>Spermatophyta</taxon>
        <taxon>Magnoliopsida</taxon>
        <taxon>eudicotyledons</taxon>
        <taxon>Gunneridae</taxon>
        <taxon>Pentapetalae</taxon>
        <taxon>rosids</taxon>
        <taxon>fabids</taxon>
        <taxon>Fabales</taxon>
        <taxon>Fabaceae</taxon>
        <taxon>Caesalpinioideae</taxon>
        <taxon>Cassia clade</taxon>
        <taxon>Senna</taxon>
    </lineage>
</organism>
<name>A0A834X5H8_9FABA</name>
<dbReference type="Pfam" id="PF10250">
    <property type="entry name" value="O-FucT"/>
    <property type="match status" value="1"/>
</dbReference>
<keyword evidence="11" id="KW-0294">Fucose metabolism</keyword>
<dbReference type="GO" id="GO:0005737">
    <property type="term" value="C:cytoplasm"/>
    <property type="evidence" value="ECO:0007669"/>
    <property type="project" value="TreeGrafter"/>
</dbReference>
<evidence type="ECO:0000256" key="6">
    <source>
        <dbReference type="ARBA" id="ARBA00022692"/>
    </source>
</evidence>
<dbReference type="GO" id="GO:0016757">
    <property type="term" value="F:glycosyltransferase activity"/>
    <property type="evidence" value="ECO:0007669"/>
    <property type="project" value="UniProtKB-KW"/>
</dbReference>
<evidence type="ECO:0000256" key="13">
    <source>
        <dbReference type="ARBA" id="ARBA00030350"/>
    </source>
</evidence>
<evidence type="ECO:0000256" key="5">
    <source>
        <dbReference type="ARBA" id="ARBA00022679"/>
    </source>
</evidence>
<protein>
    <recommendedName>
        <fullName evidence="13">O-fucosyltransferase family protein</fullName>
    </recommendedName>
</protein>
<dbReference type="PANTHER" id="PTHR31741">
    <property type="entry name" value="OS02G0726500 PROTEIN-RELATED"/>
    <property type="match status" value="1"/>
</dbReference>
<sequence>MAKARTIKNPFITLNPPPLSHLLTSSPLSSFLSSLNKTSKTPANHLFTPHSLSLLCFSFLVSFTFFIISVLPIASHHNATPHHCASDLISPVSALNGAVLSASFFSHGSDDDDVDGSSTTPLNSAMVPLPAHGVAGNVSKEEREFWKQPDAGGFRPCLDFSIGYRRASGRISKEKRRFLIVVASGGLNQQRNQIVDAVVIARILEAALVVPVLQVNLIWQDESEFSDIFDAKHFKRTLKADVRVVSSLPSTHLMSRQTVENKLPHDVSPQWIRTRFFRQLNREGVLVLKGLDSKLSANLPPDLQKLRCKVAFHALRFSEPIREVGNRLARRMWIEGPYIGLHLRLEKDVWVRTGCLTGLGSEYDNVITKVRGSQPEYLTGRLNMSFTQRRLAGLCPLNALEMARFLKGLGAPKSARIFSAGGEPFGGSQALEPLVSEFPNLVTKEMLAKKGELSPFVNKSSALAAIDYIVSLSSDVFIPSHGGNMGRAMQGHRAYVGHRKCIKPNKRAMLPFFEDTTISDVELGKIIRKLHSKSMGQPELRTNRKDRDVIAYPVPECMYQEEISVFICS</sequence>
<dbReference type="PANTHER" id="PTHR31741:SF63">
    <property type="entry name" value="O-FUCOSYLTRANSFERASE 37"/>
    <property type="match status" value="1"/>
</dbReference>
<dbReference type="GO" id="GO:0006004">
    <property type="term" value="P:fucose metabolic process"/>
    <property type="evidence" value="ECO:0007669"/>
    <property type="project" value="UniProtKB-KW"/>
</dbReference>
<feature type="transmembrane region" description="Helical" evidence="14">
    <location>
        <begin position="52"/>
        <end position="74"/>
    </location>
</feature>
<keyword evidence="9 14" id="KW-0472">Membrane</keyword>
<keyword evidence="4 15" id="KW-0328">Glycosyltransferase</keyword>
<evidence type="ECO:0000313" key="16">
    <source>
        <dbReference type="Proteomes" id="UP000634136"/>
    </source>
</evidence>
<dbReference type="OrthoDB" id="2016498at2759"/>
<keyword evidence="12" id="KW-0119">Carbohydrate metabolism</keyword>
<evidence type="ECO:0000256" key="12">
    <source>
        <dbReference type="ARBA" id="ARBA00023277"/>
    </source>
</evidence>
<evidence type="ECO:0000256" key="7">
    <source>
        <dbReference type="ARBA" id="ARBA00022968"/>
    </source>
</evidence>
<evidence type="ECO:0000256" key="4">
    <source>
        <dbReference type="ARBA" id="ARBA00022676"/>
    </source>
</evidence>
<dbReference type="CDD" id="cd11299">
    <property type="entry name" value="O-FucT_plant"/>
    <property type="match status" value="1"/>
</dbReference>
<evidence type="ECO:0000256" key="2">
    <source>
        <dbReference type="ARBA" id="ARBA00004881"/>
    </source>
</evidence>
<evidence type="ECO:0000256" key="11">
    <source>
        <dbReference type="ARBA" id="ARBA00023253"/>
    </source>
</evidence>
<accession>A0A834X5H8</accession>
<keyword evidence="10" id="KW-0325">Glycoprotein</keyword>
<evidence type="ECO:0000256" key="3">
    <source>
        <dbReference type="ARBA" id="ARBA00007737"/>
    </source>
</evidence>
<keyword evidence="6 14" id="KW-0812">Transmembrane</keyword>